<gene>
    <name evidence="2" type="ordered locus">BMS_0478</name>
</gene>
<keyword evidence="1" id="KW-1133">Transmembrane helix</keyword>
<dbReference type="RefSeq" id="WP_014243178.1">
    <property type="nucleotide sequence ID" value="NC_016620.1"/>
</dbReference>
<feature type="transmembrane region" description="Helical" evidence="1">
    <location>
        <begin position="149"/>
        <end position="168"/>
    </location>
</feature>
<dbReference type="GO" id="GO:0005886">
    <property type="term" value="C:plasma membrane"/>
    <property type="evidence" value="ECO:0007669"/>
    <property type="project" value="TreeGrafter"/>
</dbReference>
<dbReference type="GO" id="GO:0016779">
    <property type="term" value="F:nucleotidyltransferase activity"/>
    <property type="evidence" value="ECO:0007669"/>
    <property type="project" value="UniProtKB-KW"/>
</dbReference>
<reference evidence="3" key="1">
    <citation type="journal article" date="2013" name="ISME J.">
        <title>A small predatory core genome in the divergent marine Bacteriovorax marinus SJ and the terrestrial Bdellovibrio bacteriovorus.</title>
        <authorList>
            <person name="Crossman L.C."/>
            <person name="Chen H."/>
            <person name="Cerdeno-Tarraga A.M."/>
            <person name="Brooks K."/>
            <person name="Quail M.A."/>
            <person name="Pineiro S.A."/>
            <person name="Hobley L."/>
            <person name="Sockett R.E."/>
            <person name="Bentley S.D."/>
            <person name="Parkhill J."/>
            <person name="Williams H.N."/>
            <person name="Stine O.C."/>
        </authorList>
    </citation>
    <scope>NUCLEOTIDE SEQUENCE [LARGE SCALE GENOMIC DNA]</scope>
    <source>
        <strain evidence="3">ATCC BAA-682 / DSM 15412 / SJ</strain>
    </source>
</reference>
<evidence type="ECO:0000256" key="1">
    <source>
        <dbReference type="SAM" id="Phobius"/>
    </source>
</evidence>
<dbReference type="HOGENOM" id="CLU_037294_3_0_7"/>
<name>E1X4G1_HALMS</name>
<feature type="transmembrane region" description="Helical" evidence="1">
    <location>
        <begin position="228"/>
        <end position="249"/>
    </location>
</feature>
<protein>
    <submittedName>
        <fullName evidence="2">Possible phosphatidate cytidylyltransferase</fullName>
    </submittedName>
</protein>
<keyword evidence="2" id="KW-0548">Nucleotidyltransferase</keyword>
<proteinExistence type="predicted"/>
<dbReference type="PANTHER" id="PTHR43535:SF1">
    <property type="entry name" value="PHOSPHATIDATE CYTIDYLYLTRANSFERASE"/>
    <property type="match status" value="1"/>
</dbReference>
<feature type="transmembrane region" description="Helical" evidence="1">
    <location>
        <begin position="48"/>
        <end position="66"/>
    </location>
</feature>
<feature type="transmembrane region" description="Helical" evidence="1">
    <location>
        <begin position="101"/>
        <end position="116"/>
    </location>
</feature>
<keyword evidence="3" id="KW-1185">Reference proteome</keyword>
<accession>E1X4G1</accession>
<keyword evidence="1" id="KW-0812">Transmembrane</keyword>
<dbReference type="AlphaFoldDB" id="E1X4G1"/>
<keyword evidence="2" id="KW-0808">Transferase</keyword>
<dbReference type="Pfam" id="PF01148">
    <property type="entry name" value="CTP_transf_1"/>
    <property type="match status" value="1"/>
</dbReference>
<dbReference type="GO" id="GO:0009273">
    <property type="term" value="P:peptidoglycan-based cell wall biogenesis"/>
    <property type="evidence" value="ECO:0007669"/>
    <property type="project" value="TreeGrafter"/>
</dbReference>
<evidence type="ECO:0000313" key="3">
    <source>
        <dbReference type="Proteomes" id="UP000008963"/>
    </source>
</evidence>
<dbReference type="KEGG" id="bmx:BMS_0478"/>
<evidence type="ECO:0000313" key="2">
    <source>
        <dbReference type="EMBL" id="CBW25391.1"/>
    </source>
</evidence>
<dbReference type="eggNOG" id="COG4589">
    <property type="taxonomic scope" value="Bacteria"/>
</dbReference>
<keyword evidence="1" id="KW-0472">Membrane</keyword>
<dbReference type="EMBL" id="FQ312005">
    <property type="protein sequence ID" value="CBW25391.1"/>
    <property type="molecule type" value="Genomic_DNA"/>
</dbReference>
<dbReference type="OrthoDB" id="9799199at2"/>
<feature type="transmembrane region" description="Helical" evidence="1">
    <location>
        <begin position="188"/>
        <end position="207"/>
    </location>
</feature>
<sequence>MIDSICEITGFTPLFTEVLLGIYGLLVFFTLLFIPWNKVKPSKGMHEIVLRVYSWWAILVLATVMFLLPTSIALVGISLLTFISLREFLTKLSVTKHFRSTLFYIYLAIPIQFYIAKNGTTYSFNSFLPVYMFFLIPIRNILHGEYEKYLEFNGKVFWSVMLIVYGFSNITFLRHQGNIETYGGEQDLLIILIVFLTQINDVLQFLWGKTIGKHKLSPTISPNKTIEGFVGGALTLSLLTFSLSSYLPFDHAGEAALFGFLLSVFGLFGDLNMSAVKRDLGVKDMDDLIPGHGGILDRLDSLSFTLPFTVHYLLLRGYL</sequence>
<dbReference type="Proteomes" id="UP000008963">
    <property type="component" value="Chromosome"/>
</dbReference>
<feature type="transmembrane region" description="Helical" evidence="1">
    <location>
        <begin position="255"/>
        <end position="273"/>
    </location>
</feature>
<organism evidence="2 3">
    <name type="scientific">Halobacteriovorax marinus (strain ATCC BAA-682 / DSM 15412 / SJ)</name>
    <name type="common">Bacteriovorax marinus</name>
    <dbReference type="NCBI Taxonomy" id="862908"/>
    <lineage>
        <taxon>Bacteria</taxon>
        <taxon>Pseudomonadati</taxon>
        <taxon>Bdellovibrionota</taxon>
        <taxon>Bacteriovoracia</taxon>
        <taxon>Bacteriovoracales</taxon>
        <taxon>Halobacteriovoraceae</taxon>
        <taxon>Halobacteriovorax</taxon>
    </lineage>
</organism>
<feature type="transmembrane region" description="Helical" evidence="1">
    <location>
        <begin position="18"/>
        <end position="36"/>
    </location>
</feature>
<dbReference type="PANTHER" id="PTHR43535">
    <property type="entry name" value="PHOSPHATIDATE CYTIDYLYLTRANSFERASE"/>
    <property type="match status" value="1"/>
</dbReference>
<dbReference type="PATRIC" id="fig|862908.3.peg.455"/>
<dbReference type="STRING" id="862908.BMS_0478"/>
<feature type="transmembrane region" description="Helical" evidence="1">
    <location>
        <begin position="122"/>
        <end position="142"/>
    </location>
</feature>